<comment type="similarity">
    <text evidence="1 7 8">Belongs to the ferrochelatase family.</text>
</comment>
<dbReference type="EMBL" id="LNZC01000002">
    <property type="protein sequence ID" value="KTD81896.1"/>
    <property type="molecule type" value="Genomic_DNA"/>
</dbReference>
<dbReference type="InterPro" id="IPR033644">
    <property type="entry name" value="Ferrochelatase_C"/>
</dbReference>
<comment type="catalytic activity">
    <reaction evidence="7">
        <text>heme b + 2 H(+) = protoporphyrin IX + Fe(2+)</text>
        <dbReference type="Rhea" id="RHEA:22584"/>
        <dbReference type="ChEBI" id="CHEBI:15378"/>
        <dbReference type="ChEBI" id="CHEBI:29033"/>
        <dbReference type="ChEBI" id="CHEBI:57306"/>
        <dbReference type="ChEBI" id="CHEBI:60344"/>
        <dbReference type="EC" id="4.98.1.1"/>
    </reaction>
</comment>
<evidence type="ECO:0000256" key="1">
    <source>
        <dbReference type="ARBA" id="ARBA00007718"/>
    </source>
</evidence>
<dbReference type="NCBIfam" id="TIGR00109">
    <property type="entry name" value="hemH"/>
    <property type="match status" value="1"/>
</dbReference>
<comment type="subcellular location">
    <subcellularLocation>
        <location evidence="7">Cytoplasm</location>
    </subcellularLocation>
</comment>
<evidence type="ECO:0000256" key="2">
    <source>
        <dbReference type="ARBA" id="ARBA00023004"/>
    </source>
</evidence>
<dbReference type="PANTHER" id="PTHR11108:SF1">
    <property type="entry name" value="FERROCHELATASE, MITOCHONDRIAL"/>
    <property type="match status" value="1"/>
</dbReference>
<protein>
    <recommendedName>
        <fullName evidence="7">Ferrochelatase</fullName>
        <ecNumber evidence="7">4.98.1.1</ecNumber>
    </recommendedName>
    <alternativeName>
        <fullName evidence="7">Heme synthase</fullName>
    </alternativeName>
    <alternativeName>
        <fullName evidence="7">Protoheme ferro-lyase</fullName>
    </alternativeName>
</protein>
<dbReference type="GO" id="GO:0006783">
    <property type="term" value="P:heme biosynthetic process"/>
    <property type="evidence" value="ECO:0007669"/>
    <property type="project" value="UniProtKB-UniRule"/>
</dbReference>
<keyword evidence="10" id="KW-1185">Reference proteome</keyword>
<evidence type="ECO:0000256" key="7">
    <source>
        <dbReference type="HAMAP-Rule" id="MF_00323"/>
    </source>
</evidence>
<evidence type="ECO:0000256" key="6">
    <source>
        <dbReference type="ARBA" id="ARBA00024536"/>
    </source>
</evidence>
<keyword evidence="2 7" id="KW-0408">Iron</keyword>
<comment type="catalytic activity">
    <reaction evidence="6">
        <text>Fe-coproporphyrin III + 2 H(+) = coproporphyrin III + Fe(2+)</text>
        <dbReference type="Rhea" id="RHEA:49572"/>
        <dbReference type="ChEBI" id="CHEBI:15378"/>
        <dbReference type="ChEBI" id="CHEBI:29033"/>
        <dbReference type="ChEBI" id="CHEBI:68438"/>
        <dbReference type="ChEBI" id="CHEBI:131725"/>
        <dbReference type="EC" id="4.99.1.9"/>
    </reaction>
    <physiologicalReaction direction="right-to-left" evidence="6">
        <dbReference type="Rhea" id="RHEA:49574"/>
    </physiologicalReaction>
</comment>
<keyword evidence="4 7" id="KW-0456">Lyase</keyword>
<dbReference type="OrthoDB" id="9809741at2"/>
<dbReference type="InterPro" id="IPR001015">
    <property type="entry name" value="Ferrochelatase"/>
</dbReference>
<dbReference type="EC" id="4.98.1.1" evidence="7"/>
<gene>
    <name evidence="7" type="primary">hemH</name>
    <name evidence="9" type="ORF">Lwor_0199</name>
</gene>
<dbReference type="RefSeq" id="WP_058492206.1">
    <property type="nucleotide sequence ID" value="NZ_CBCRUR010000002.1"/>
</dbReference>
<comment type="function">
    <text evidence="7">Catalyzes the ferrous insertion into protoporphyrin IX.</text>
</comment>
<proteinExistence type="inferred from homology"/>
<dbReference type="STRING" id="45076.Lwor_0199"/>
<evidence type="ECO:0000313" key="9">
    <source>
        <dbReference type="EMBL" id="KTD81896.1"/>
    </source>
</evidence>
<dbReference type="InterPro" id="IPR033659">
    <property type="entry name" value="Ferrochelatase_N"/>
</dbReference>
<dbReference type="Gene3D" id="3.40.50.1400">
    <property type="match status" value="2"/>
</dbReference>
<evidence type="ECO:0000256" key="4">
    <source>
        <dbReference type="ARBA" id="ARBA00023239"/>
    </source>
</evidence>
<dbReference type="AlphaFoldDB" id="A0A0W1AL33"/>
<dbReference type="GO" id="GO:0005737">
    <property type="term" value="C:cytoplasm"/>
    <property type="evidence" value="ECO:0007669"/>
    <property type="project" value="UniProtKB-SubCell"/>
</dbReference>
<dbReference type="CDD" id="cd00419">
    <property type="entry name" value="Ferrochelatase_C"/>
    <property type="match status" value="1"/>
</dbReference>
<keyword evidence="5 7" id="KW-0627">Porphyrin biosynthesis</keyword>
<keyword evidence="3 7" id="KW-0350">Heme biosynthesis</keyword>
<organism evidence="9 10">
    <name type="scientific">Legionella worsleiensis</name>
    <dbReference type="NCBI Taxonomy" id="45076"/>
    <lineage>
        <taxon>Bacteria</taxon>
        <taxon>Pseudomonadati</taxon>
        <taxon>Pseudomonadota</taxon>
        <taxon>Gammaproteobacteria</taxon>
        <taxon>Legionellales</taxon>
        <taxon>Legionellaceae</taxon>
        <taxon>Legionella</taxon>
    </lineage>
</organism>
<evidence type="ECO:0000256" key="8">
    <source>
        <dbReference type="RuleBase" id="RU004185"/>
    </source>
</evidence>
<sequence length="328" mass="36724">MKKGLLLINLGTPDSTNSSDIKRYLRQFLTDGRVIDLPALLRYFLVYGLIVPFRSKNTAHAYQSIWTPLGSPLKVYSQDLAKVMQQILGDEYTVALGMRYGNPSIEQALGELASCQDITVLPLYPQYSSAATGSSIEEVMRILAAKQVIPSLRIIRDFYNHPAFITSQAAMVQEHLTSQHHVLFSYHGIPERHILKGGCQSVCSQNCPSINTNNQGCYRAQCYATSLLLAQQLNLNPGQYTTSFQSRLGKTPWIKPYTDEVLSELIKQGVQHLIVACPSFTVDCLETLEEIGMRLKEQWMQLGGKEFILVPCLNANPQWAKALIDLIQ</sequence>
<evidence type="ECO:0000313" key="10">
    <source>
        <dbReference type="Proteomes" id="UP000054662"/>
    </source>
</evidence>
<dbReference type="SUPFAM" id="SSF53800">
    <property type="entry name" value="Chelatase"/>
    <property type="match status" value="1"/>
</dbReference>
<reference evidence="9 10" key="1">
    <citation type="submission" date="2015-11" db="EMBL/GenBank/DDBJ databases">
        <title>Genomic analysis of 38 Legionella species identifies large and diverse effector repertoires.</title>
        <authorList>
            <person name="Burstein D."/>
            <person name="Amaro F."/>
            <person name="Zusman T."/>
            <person name="Lifshitz Z."/>
            <person name="Cohen O."/>
            <person name="Gilbert J.A."/>
            <person name="Pupko T."/>
            <person name="Shuman H.A."/>
            <person name="Segal G."/>
        </authorList>
    </citation>
    <scope>NUCLEOTIDE SEQUENCE [LARGE SCALE GENOMIC DNA]</scope>
    <source>
        <strain evidence="9 10">ATCC 49508</strain>
    </source>
</reference>
<dbReference type="GO" id="GO:0046872">
    <property type="term" value="F:metal ion binding"/>
    <property type="evidence" value="ECO:0007669"/>
    <property type="project" value="UniProtKB-KW"/>
</dbReference>
<evidence type="ECO:0000256" key="5">
    <source>
        <dbReference type="ARBA" id="ARBA00023244"/>
    </source>
</evidence>
<dbReference type="HAMAP" id="MF_00323">
    <property type="entry name" value="Ferrochelatase"/>
    <property type="match status" value="1"/>
</dbReference>
<keyword evidence="7" id="KW-0963">Cytoplasm</keyword>
<feature type="binding site" evidence="7">
    <location>
        <position position="187"/>
    </location>
    <ligand>
        <name>Fe(2+)</name>
        <dbReference type="ChEBI" id="CHEBI:29033"/>
    </ligand>
</feature>
<dbReference type="PANTHER" id="PTHR11108">
    <property type="entry name" value="FERROCHELATASE"/>
    <property type="match status" value="1"/>
</dbReference>
<accession>A0A0W1AL33</accession>
<keyword evidence="7" id="KW-0479">Metal-binding</keyword>
<name>A0A0W1AL33_9GAMM</name>
<dbReference type="PATRIC" id="fig|45076.6.peg.217"/>
<dbReference type="GO" id="GO:0004325">
    <property type="term" value="F:ferrochelatase activity"/>
    <property type="evidence" value="ECO:0007669"/>
    <property type="project" value="UniProtKB-UniRule"/>
</dbReference>
<comment type="pathway">
    <text evidence="7">Porphyrin-containing compound metabolism; protoheme biosynthesis; protoheme from protoporphyrin-IX: step 1/1.</text>
</comment>
<dbReference type="UniPathway" id="UPA00252">
    <property type="reaction ID" value="UER00325"/>
</dbReference>
<evidence type="ECO:0000256" key="3">
    <source>
        <dbReference type="ARBA" id="ARBA00023133"/>
    </source>
</evidence>
<comment type="caution">
    <text evidence="9">The sequence shown here is derived from an EMBL/GenBank/DDBJ whole genome shotgun (WGS) entry which is preliminary data.</text>
</comment>
<dbReference type="CDD" id="cd03411">
    <property type="entry name" value="Ferrochelatase_N"/>
    <property type="match status" value="1"/>
</dbReference>
<feature type="binding site" evidence="7">
    <location>
        <position position="286"/>
    </location>
    <ligand>
        <name>Fe(2+)</name>
        <dbReference type="ChEBI" id="CHEBI:29033"/>
    </ligand>
</feature>
<dbReference type="Pfam" id="PF00762">
    <property type="entry name" value="Ferrochelatase"/>
    <property type="match status" value="1"/>
</dbReference>
<dbReference type="Proteomes" id="UP000054662">
    <property type="component" value="Unassembled WGS sequence"/>
</dbReference>